<dbReference type="EMBL" id="CH963913">
    <property type="protein sequence ID" value="KRF98612.1"/>
    <property type="molecule type" value="Genomic_DNA"/>
</dbReference>
<organism evidence="1 2">
    <name type="scientific">Drosophila willistoni</name>
    <name type="common">Fruit fly</name>
    <dbReference type="NCBI Taxonomy" id="7260"/>
    <lineage>
        <taxon>Eukaryota</taxon>
        <taxon>Metazoa</taxon>
        <taxon>Ecdysozoa</taxon>
        <taxon>Arthropoda</taxon>
        <taxon>Hexapoda</taxon>
        <taxon>Insecta</taxon>
        <taxon>Pterygota</taxon>
        <taxon>Neoptera</taxon>
        <taxon>Endopterygota</taxon>
        <taxon>Diptera</taxon>
        <taxon>Brachycera</taxon>
        <taxon>Muscomorpha</taxon>
        <taxon>Ephydroidea</taxon>
        <taxon>Drosophilidae</taxon>
        <taxon>Drosophila</taxon>
        <taxon>Sophophora</taxon>
    </lineage>
</organism>
<dbReference type="eggNOG" id="ENOG502T6RR">
    <property type="taxonomic scope" value="Eukaryota"/>
</dbReference>
<evidence type="ECO:0000313" key="2">
    <source>
        <dbReference type="Proteomes" id="UP000007798"/>
    </source>
</evidence>
<dbReference type="AlphaFoldDB" id="A0A0Q9WQV6"/>
<protein>
    <submittedName>
        <fullName evidence="1">Uncharacterized protein</fullName>
    </submittedName>
</protein>
<proteinExistence type="predicted"/>
<sequence length="71" mass="7781">MFNFSELRRSMNNDIVSISGNFSIASTWKIEPTDRVGGPSQGLLYTVSGRHGSFPWLLPSSPVSHTLQTLG</sequence>
<accession>A0A0Q9WQV6</accession>
<name>A0A0Q9WQV6_DROWI</name>
<reference evidence="1 2" key="1">
    <citation type="journal article" date="2007" name="Nature">
        <title>Evolution of genes and genomes on the Drosophila phylogeny.</title>
        <authorList>
            <consortium name="Drosophila 12 Genomes Consortium"/>
            <person name="Clark A.G."/>
            <person name="Eisen M.B."/>
            <person name="Smith D.R."/>
            <person name="Bergman C.M."/>
            <person name="Oliver B."/>
            <person name="Markow T.A."/>
            <person name="Kaufman T.C."/>
            <person name="Kellis M."/>
            <person name="Gelbart W."/>
            <person name="Iyer V.N."/>
            <person name="Pollard D.A."/>
            <person name="Sackton T.B."/>
            <person name="Larracuente A.M."/>
            <person name="Singh N.D."/>
            <person name="Abad J.P."/>
            <person name="Abt D.N."/>
            <person name="Adryan B."/>
            <person name="Aguade M."/>
            <person name="Akashi H."/>
            <person name="Anderson W.W."/>
            <person name="Aquadro C.F."/>
            <person name="Ardell D.H."/>
            <person name="Arguello R."/>
            <person name="Artieri C.G."/>
            <person name="Barbash D.A."/>
            <person name="Barker D."/>
            <person name="Barsanti P."/>
            <person name="Batterham P."/>
            <person name="Batzoglou S."/>
            <person name="Begun D."/>
            <person name="Bhutkar A."/>
            <person name="Blanco E."/>
            <person name="Bosak S.A."/>
            <person name="Bradley R.K."/>
            <person name="Brand A.D."/>
            <person name="Brent M.R."/>
            <person name="Brooks A.N."/>
            <person name="Brown R.H."/>
            <person name="Butlin R.K."/>
            <person name="Caggese C."/>
            <person name="Calvi B.R."/>
            <person name="Bernardo de Carvalho A."/>
            <person name="Caspi A."/>
            <person name="Castrezana S."/>
            <person name="Celniker S.E."/>
            <person name="Chang J.L."/>
            <person name="Chapple C."/>
            <person name="Chatterji S."/>
            <person name="Chinwalla A."/>
            <person name="Civetta A."/>
            <person name="Clifton S.W."/>
            <person name="Comeron J.M."/>
            <person name="Costello J.C."/>
            <person name="Coyne J.A."/>
            <person name="Daub J."/>
            <person name="David R.G."/>
            <person name="Delcher A.L."/>
            <person name="Delehaunty K."/>
            <person name="Do C.B."/>
            <person name="Ebling H."/>
            <person name="Edwards K."/>
            <person name="Eickbush T."/>
            <person name="Evans J.D."/>
            <person name="Filipski A."/>
            <person name="Findeiss S."/>
            <person name="Freyhult E."/>
            <person name="Fulton L."/>
            <person name="Fulton R."/>
            <person name="Garcia A.C."/>
            <person name="Gardiner A."/>
            <person name="Garfield D.A."/>
            <person name="Garvin B.E."/>
            <person name="Gibson G."/>
            <person name="Gilbert D."/>
            <person name="Gnerre S."/>
            <person name="Godfrey J."/>
            <person name="Good R."/>
            <person name="Gotea V."/>
            <person name="Gravely B."/>
            <person name="Greenberg A.J."/>
            <person name="Griffiths-Jones S."/>
            <person name="Gross S."/>
            <person name="Guigo R."/>
            <person name="Gustafson E.A."/>
            <person name="Haerty W."/>
            <person name="Hahn M.W."/>
            <person name="Halligan D.L."/>
            <person name="Halpern A.L."/>
            <person name="Halter G.M."/>
            <person name="Han M.V."/>
            <person name="Heger A."/>
            <person name="Hillier L."/>
            <person name="Hinrichs A.S."/>
            <person name="Holmes I."/>
            <person name="Hoskins R.A."/>
            <person name="Hubisz M.J."/>
            <person name="Hultmark D."/>
            <person name="Huntley M.A."/>
            <person name="Jaffe D.B."/>
            <person name="Jagadeeshan S."/>
            <person name="Jeck W.R."/>
            <person name="Johnson J."/>
            <person name="Jones C.D."/>
            <person name="Jordan W.C."/>
            <person name="Karpen G.H."/>
            <person name="Kataoka E."/>
            <person name="Keightley P.D."/>
            <person name="Kheradpour P."/>
            <person name="Kirkness E.F."/>
            <person name="Koerich L.B."/>
            <person name="Kristiansen K."/>
            <person name="Kudrna D."/>
            <person name="Kulathinal R.J."/>
            <person name="Kumar S."/>
            <person name="Kwok R."/>
            <person name="Lander E."/>
            <person name="Langley C.H."/>
            <person name="Lapoint R."/>
            <person name="Lazzaro B.P."/>
            <person name="Lee S.J."/>
            <person name="Levesque L."/>
            <person name="Li R."/>
            <person name="Lin C.F."/>
            <person name="Lin M.F."/>
            <person name="Lindblad-Toh K."/>
            <person name="Llopart A."/>
            <person name="Long M."/>
            <person name="Low L."/>
            <person name="Lozovsky E."/>
            <person name="Lu J."/>
            <person name="Luo M."/>
            <person name="Machado C.A."/>
            <person name="Makalowski W."/>
            <person name="Marzo M."/>
            <person name="Matsuda M."/>
            <person name="Matzkin L."/>
            <person name="McAllister B."/>
            <person name="McBride C.S."/>
            <person name="McKernan B."/>
            <person name="McKernan K."/>
            <person name="Mendez-Lago M."/>
            <person name="Minx P."/>
            <person name="Mollenhauer M.U."/>
            <person name="Montooth K."/>
            <person name="Mount S.M."/>
            <person name="Mu X."/>
            <person name="Myers E."/>
            <person name="Negre B."/>
            <person name="Newfeld S."/>
            <person name="Nielsen R."/>
            <person name="Noor M.A."/>
            <person name="O'Grady P."/>
            <person name="Pachter L."/>
            <person name="Papaceit M."/>
            <person name="Parisi M.J."/>
            <person name="Parisi M."/>
            <person name="Parts L."/>
            <person name="Pedersen J.S."/>
            <person name="Pesole G."/>
            <person name="Phillippy A.M."/>
            <person name="Ponting C.P."/>
            <person name="Pop M."/>
            <person name="Porcelli D."/>
            <person name="Powell J.R."/>
            <person name="Prohaska S."/>
            <person name="Pruitt K."/>
            <person name="Puig M."/>
            <person name="Quesneville H."/>
            <person name="Ram K.R."/>
            <person name="Rand D."/>
            <person name="Rasmussen M.D."/>
            <person name="Reed L.K."/>
            <person name="Reenan R."/>
            <person name="Reily A."/>
            <person name="Remington K.A."/>
            <person name="Rieger T.T."/>
            <person name="Ritchie M.G."/>
            <person name="Robin C."/>
            <person name="Rogers Y.H."/>
            <person name="Rohde C."/>
            <person name="Rozas J."/>
            <person name="Rubenfield M.J."/>
            <person name="Ruiz A."/>
            <person name="Russo S."/>
            <person name="Salzberg S.L."/>
            <person name="Sanchez-Gracia A."/>
            <person name="Saranga D.J."/>
            <person name="Sato H."/>
            <person name="Schaeffer S.W."/>
            <person name="Schatz M.C."/>
            <person name="Schlenke T."/>
            <person name="Schwartz R."/>
            <person name="Segarra C."/>
            <person name="Singh R.S."/>
            <person name="Sirot L."/>
            <person name="Sirota M."/>
            <person name="Sisneros N.B."/>
            <person name="Smith C.D."/>
            <person name="Smith T.F."/>
            <person name="Spieth J."/>
            <person name="Stage D.E."/>
            <person name="Stark A."/>
            <person name="Stephan W."/>
            <person name="Strausberg R.L."/>
            <person name="Strempel S."/>
            <person name="Sturgill D."/>
            <person name="Sutton G."/>
            <person name="Sutton G.G."/>
            <person name="Tao W."/>
            <person name="Teichmann S."/>
            <person name="Tobari Y.N."/>
            <person name="Tomimura Y."/>
            <person name="Tsolas J.M."/>
            <person name="Valente V.L."/>
            <person name="Venter E."/>
            <person name="Venter J.C."/>
            <person name="Vicario S."/>
            <person name="Vieira F.G."/>
            <person name="Vilella A.J."/>
            <person name="Villasante A."/>
            <person name="Walenz B."/>
            <person name="Wang J."/>
            <person name="Wasserman M."/>
            <person name="Watts T."/>
            <person name="Wilson D."/>
            <person name="Wilson R.K."/>
            <person name="Wing R.A."/>
            <person name="Wolfner M.F."/>
            <person name="Wong A."/>
            <person name="Wong G.K."/>
            <person name="Wu C.I."/>
            <person name="Wu G."/>
            <person name="Yamamoto D."/>
            <person name="Yang H.P."/>
            <person name="Yang S.P."/>
            <person name="Yorke J.A."/>
            <person name="Yoshida K."/>
            <person name="Zdobnov E."/>
            <person name="Zhang P."/>
            <person name="Zhang Y."/>
            <person name="Zimin A.V."/>
            <person name="Baldwin J."/>
            <person name="Abdouelleil A."/>
            <person name="Abdulkadir J."/>
            <person name="Abebe A."/>
            <person name="Abera B."/>
            <person name="Abreu J."/>
            <person name="Acer S.C."/>
            <person name="Aftuck L."/>
            <person name="Alexander A."/>
            <person name="An P."/>
            <person name="Anderson E."/>
            <person name="Anderson S."/>
            <person name="Arachi H."/>
            <person name="Azer M."/>
            <person name="Bachantsang P."/>
            <person name="Barry A."/>
            <person name="Bayul T."/>
            <person name="Berlin A."/>
            <person name="Bessette D."/>
            <person name="Bloom T."/>
            <person name="Blye J."/>
            <person name="Boguslavskiy L."/>
            <person name="Bonnet C."/>
            <person name="Boukhgalter B."/>
            <person name="Bourzgui I."/>
            <person name="Brown A."/>
            <person name="Cahill P."/>
            <person name="Channer S."/>
            <person name="Cheshatsang Y."/>
            <person name="Chuda L."/>
            <person name="Citroen M."/>
            <person name="Collymore A."/>
            <person name="Cooke P."/>
            <person name="Costello M."/>
            <person name="D'Aco K."/>
            <person name="Daza R."/>
            <person name="De Haan G."/>
            <person name="DeGray S."/>
            <person name="DeMaso C."/>
            <person name="Dhargay N."/>
            <person name="Dooley K."/>
            <person name="Dooley E."/>
            <person name="Doricent M."/>
            <person name="Dorje P."/>
            <person name="Dorjee K."/>
            <person name="Dupes A."/>
            <person name="Elong R."/>
            <person name="Falk J."/>
            <person name="Farina A."/>
            <person name="Faro S."/>
            <person name="Ferguson D."/>
            <person name="Fisher S."/>
            <person name="Foley C.D."/>
            <person name="Franke A."/>
            <person name="Friedrich D."/>
            <person name="Gadbois L."/>
            <person name="Gearin G."/>
            <person name="Gearin C.R."/>
            <person name="Giannoukos G."/>
            <person name="Goode T."/>
            <person name="Graham J."/>
            <person name="Grandbois E."/>
            <person name="Grewal S."/>
            <person name="Gyaltsen K."/>
            <person name="Hafez N."/>
            <person name="Hagos B."/>
            <person name="Hall J."/>
            <person name="Henson C."/>
            <person name="Hollinger A."/>
            <person name="Honan T."/>
            <person name="Huard M.D."/>
            <person name="Hughes L."/>
            <person name="Hurhula B."/>
            <person name="Husby M.E."/>
            <person name="Kamat A."/>
            <person name="Kanga B."/>
            <person name="Kashin S."/>
            <person name="Khazanovich D."/>
            <person name="Kisner P."/>
            <person name="Lance K."/>
            <person name="Lara M."/>
            <person name="Lee W."/>
            <person name="Lennon N."/>
            <person name="Letendre F."/>
            <person name="LeVine R."/>
            <person name="Lipovsky A."/>
            <person name="Liu X."/>
            <person name="Liu J."/>
            <person name="Liu S."/>
            <person name="Lokyitsang T."/>
            <person name="Lokyitsang Y."/>
            <person name="Lubonja R."/>
            <person name="Lui A."/>
            <person name="MacDonald P."/>
            <person name="Magnisalis V."/>
            <person name="Maru K."/>
            <person name="Matthews C."/>
            <person name="McCusker W."/>
            <person name="McDonough S."/>
            <person name="Mehta T."/>
            <person name="Meldrim J."/>
            <person name="Meneus L."/>
            <person name="Mihai O."/>
            <person name="Mihalev A."/>
            <person name="Mihova T."/>
            <person name="Mittelman R."/>
            <person name="Mlenga V."/>
            <person name="Montmayeur A."/>
            <person name="Mulrain L."/>
            <person name="Navidi A."/>
            <person name="Naylor J."/>
            <person name="Negash T."/>
            <person name="Nguyen T."/>
            <person name="Nguyen N."/>
            <person name="Nicol R."/>
            <person name="Norbu C."/>
            <person name="Norbu N."/>
            <person name="Novod N."/>
            <person name="O'Neill B."/>
            <person name="Osman S."/>
            <person name="Markiewicz E."/>
            <person name="Oyono O.L."/>
            <person name="Patti C."/>
            <person name="Phunkhang P."/>
            <person name="Pierre F."/>
            <person name="Priest M."/>
            <person name="Raghuraman S."/>
            <person name="Rege F."/>
            <person name="Reyes R."/>
            <person name="Rise C."/>
            <person name="Rogov P."/>
            <person name="Ross K."/>
            <person name="Ryan E."/>
            <person name="Settipalli S."/>
            <person name="Shea T."/>
            <person name="Sherpa N."/>
            <person name="Shi L."/>
            <person name="Shih D."/>
            <person name="Sparrow T."/>
            <person name="Spaulding J."/>
            <person name="Stalker J."/>
            <person name="Stange-Thomann N."/>
            <person name="Stavropoulos S."/>
            <person name="Stone C."/>
            <person name="Strader C."/>
            <person name="Tesfaye S."/>
            <person name="Thomson T."/>
            <person name="Thoulutsang Y."/>
            <person name="Thoulutsang D."/>
            <person name="Topham K."/>
            <person name="Topping I."/>
            <person name="Tsamla T."/>
            <person name="Vassiliev H."/>
            <person name="Vo A."/>
            <person name="Wangchuk T."/>
            <person name="Wangdi T."/>
            <person name="Weiand M."/>
            <person name="Wilkinson J."/>
            <person name="Wilson A."/>
            <person name="Yadav S."/>
            <person name="Young G."/>
            <person name="Yu Q."/>
            <person name="Zembek L."/>
            <person name="Zhong D."/>
            <person name="Zimmer A."/>
            <person name="Zwirko Z."/>
            <person name="Jaffe D.B."/>
            <person name="Alvarez P."/>
            <person name="Brockman W."/>
            <person name="Butler J."/>
            <person name="Chin C."/>
            <person name="Gnerre S."/>
            <person name="Grabherr M."/>
            <person name="Kleber M."/>
            <person name="Mauceli E."/>
            <person name="MacCallum I."/>
        </authorList>
    </citation>
    <scope>NUCLEOTIDE SEQUENCE [LARGE SCALE GENOMIC DNA]</scope>
    <source>
        <strain evidence="2">Tucson 14030-0811.24</strain>
    </source>
</reference>
<dbReference type="InParanoid" id="A0A0Q9WQV6"/>
<dbReference type="Proteomes" id="UP000007798">
    <property type="component" value="Unassembled WGS sequence"/>
</dbReference>
<keyword evidence="2" id="KW-1185">Reference proteome</keyword>
<evidence type="ECO:0000313" key="1">
    <source>
        <dbReference type="EMBL" id="KRF98612.1"/>
    </source>
</evidence>
<gene>
    <name evidence="1" type="primary">Dwil\GK18906</name>
    <name evidence="1" type="ORF">Dwil_GK18906</name>
</gene>